<dbReference type="GO" id="GO:0005737">
    <property type="term" value="C:cytoplasm"/>
    <property type="evidence" value="ECO:0007669"/>
    <property type="project" value="TreeGrafter"/>
</dbReference>
<keyword evidence="11" id="KW-1185">Reference proteome</keyword>
<evidence type="ECO:0000256" key="3">
    <source>
        <dbReference type="ARBA" id="ARBA00022679"/>
    </source>
</evidence>
<dbReference type="Gene3D" id="3.30.200.20">
    <property type="entry name" value="Phosphorylase Kinase, domain 1"/>
    <property type="match status" value="1"/>
</dbReference>
<evidence type="ECO:0000256" key="1">
    <source>
        <dbReference type="ARBA" id="ARBA00012513"/>
    </source>
</evidence>
<dbReference type="InterPro" id="IPR051334">
    <property type="entry name" value="SRPK"/>
</dbReference>
<evidence type="ECO:0000256" key="4">
    <source>
        <dbReference type="ARBA" id="ARBA00022741"/>
    </source>
</evidence>
<dbReference type="GO" id="GO:0005634">
    <property type="term" value="C:nucleus"/>
    <property type="evidence" value="ECO:0007669"/>
    <property type="project" value="TreeGrafter"/>
</dbReference>
<dbReference type="InterPro" id="IPR000719">
    <property type="entry name" value="Prot_kinase_dom"/>
</dbReference>
<dbReference type="SMART" id="SM00220">
    <property type="entry name" value="S_TKc"/>
    <property type="match status" value="1"/>
</dbReference>
<evidence type="ECO:0000256" key="5">
    <source>
        <dbReference type="ARBA" id="ARBA00022777"/>
    </source>
</evidence>
<dbReference type="AlphaFoldDB" id="D4ATE2"/>
<evidence type="ECO:0000256" key="6">
    <source>
        <dbReference type="ARBA" id="ARBA00022840"/>
    </source>
</evidence>
<reference evidence="11" key="1">
    <citation type="journal article" date="2011" name="Genome Biol.">
        <title>Comparative and functional genomics provide insights into the pathogenicity of dermatophytic fungi.</title>
        <authorList>
            <person name="Burmester A."/>
            <person name="Shelest E."/>
            <person name="Gloeckner G."/>
            <person name="Heddergott C."/>
            <person name="Schindler S."/>
            <person name="Staib P."/>
            <person name="Heidel A."/>
            <person name="Felder M."/>
            <person name="Petzold A."/>
            <person name="Szafranski K."/>
            <person name="Feuermann M."/>
            <person name="Pedruzzi I."/>
            <person name="Priebe S."/>
            <person name="Groth M."/>
            <person name="Winkler R."/>
            <person name="Li W."/>
            <person name="Kniemeyer O."/>
            <person name="Schroeckh V."/>
            <person name="Hertweck C."/>
            <person name="Hube B."/>
            <person name="White T.C."/>
            <person name="Platzer M."/>
            <person name="Guthke R."/>
            <person name="Heitman J."/>
            <person name="Woestemeyer J."/>
            <person name="Zipfel P.F."/>
            <person name="Monod M."/>
            <person name="Brakhage A.A."/>
        </authorList>
    </citation>
    <scope>NUCLEOTIDE SEQUENCE [LARGE SCALE GENOMIC DNA]</scope>
    <source>
        <strain evidence="11">ATCC MYA-4681 / CBS 112371</strain>
    </source>
</reference>
<evidence type="ECO:0000313" key="10">
    <source>
        <dbReference type="EMBL" id="EFE33561.1"/>
    </source>
</evidence>
<dbReference type="SUPFAM" id="SSF56112">
    <property type="entry name" value="Protein kinase-like (PK-like)"/>
    <property type="match status" value="1"/>
</dbReference>
<dbReference type="GO" id="GO:0005524">
    <property type="term" value="F:ATP binding"/>
    <property type="evidence" value="ECO:0007669"/>
    <property type="project" value="UniProtKB-KW"/>
</dbReference>
<sequence length="393" mass="43974">MSTATTRLYECTIDVEDPNGYHTGRYFPVILGNEFKGGRYRVLHKLGWGGFATVWLARDNLTSSNVAVRIINMNDSSQEFKVLHHLQHSSVAQANVDHPGRASVLQLLDHFELATPYMGLVFPVMGMDLRSRIDAQRGQRLPKQAALNVGYQVALGLDYLWKCGIAHGDLYSQNILYSAPAVSRISEDKIMPYLGNPVTGRVRMTDGQSPPPSMPPYLVRPASIRGDDVDVKIADLGNAASKRREKTADRKISKIFEIITGRTFMDAFLADRMDMIVGLKRVLGQPPLMWRNALESNVRNMLDSTPARDMGFYQYLELNYNQDDAKLLALDGYEDEEEFPIEESEKLPPEFSKTDLASLTEILSGPLSYEPQGRGTPASLLRSLSLAWISDMI</sequence>
<keyword evidence="6" id="KW-0067">ATP-binding</keyword>
<dbReference type="Proteomes" id="UP000008866">
    <property type="component" value="Unassembled WGS sequence"/>
</dbReference>
<comment type="caution">
    <text evidence="10">The sequence shown here is derived from an EMBL/GenBank/DDBJ whole genome shotgun (WGS) entry which is preliminary data.</text>
</comment>
<dbReference type="EC" id="2.7.11.1" evidence="1"/>
<keyword evidence="3" id="KW-0808">Transferase</keyword>
<proteinExistence type="predicted"/>
<protein>
    <recommendedName>
        <fullName evidence="1">non-specific serine/threonine protein kinase</fullName>
        <ecNumber evidence="1">2.7.11.1</ecNumber>
    </recommendedName>
</protein>
<dbReference type="eggNOG" id="KOG1290">
    <property type="taxonomic scope" value="Eukaryota"/>
</dbReference>
<dbReference type="PANTHER" id="PTHR47634:SF9">
    <property type="entry name" value="PROTEIN KINASE DOMAIN-CONTAINING PROTEIN-RELATED"/>
    <property type="match status" value="1"/>
</dbReference>
<comment type="catalytic activity">
    <reaction evidence="7">
        <text>L-threonyl-[protein] + ATP = O-phospho-L-threonyl-[protein] + ADP + H(+)</text>
        <dbReference type="Rhea" id="RHEA:46608"/>
        <dbReference type="Rhea" id="RHEA-COMP:11060"/>
        <dbReference type="Rhea" id="RHEA-COMP:11605"/>
        <dbReference type="ChEBI" id="CHEBI:15378"/>
        <dbReference type="ChEBI" id="CHEBI:30013"/>
        <dbReference type="ChEBI" id="CHEBI:30616"/>
        <dbReference type="ChEBI" id="CHEBI:61977"/>
        <dbReference type="ChEBI" id="CHEBI:456216"/>
        <dbReference type="EC" id="2.7.11.1"/>
    </reaction>
</comment>
<comment type="catalytic activity">
    <reaction evidence="8">
        <text>L-seryl-[protein] + ATP = O-phospho-L-seryl-[protein] + ADP + H(+)</text>
        <dbReference type="Rhea" id="RHEA:17989"/>
        <dbReference type="Rhea" id="RHEA-COMP:9863"/>
        <dbReference type="Rhea" id="RHEA-COMP:11604"/>
        <dbReference type="ChEBI" id="CHEBI:15378"/>
        <dbReference type="ChEBI" id="CHEBI:29999"/>
        <dbReference type="ChEBI" id="CHEBI:30616"/>
        <dbReference type="ChEBI" id="CHEBI:83421"/>
        <dbReference type="ChEBI" id="CHEBI:456216"/>
        <dbReference type="EC" id="2.7.11.1"/>
    </reaction>
</comment>
<dbReference type="HOGENOM" id="CLU_000288_81_2_1"/>
<dbReference type="Gene3D" id="1.10.510.10">
    <property type="entry name" value="Transferase(Phosphotransferase) domain 1"/>
    <property type="match status" value="1"/>
</dbReference>
<evidence type="ECO:0000256" key="7">
    <source>
        <dbReference type="ARBA" id="ARBA00047899"/>
    </source>
</evidence>
<name>D4ATE2_ARTBC</name>
<dbReference type="InterPro" id="IPR011009">
    <property type="entry name" value="Kinase-like_dom_sf"/>
</dbReference>
<gene>
    <name evidence="10" type="ORF">ARB_07506</name>
</gene>
<dbReference type="GO" id="GO:0050684">
    <property type="term" value="P:regulation of mRNA processing"/>
    <property type="evidence" value="ECO:0007669"/>
    <property type="project" value="TreeGrafter"/>
</dbReference>
<organism evidence="10 11">
    <name type="scientific">Arthroderma benhamiae (strain ATCC MYA-4681 / CBS 112371)</name>
    <name type="common">Trichophyton mentagrophytes</name>
    <dbReference type="NCBI Taxonomy" id="663331"/>
    <lineage>
        <taxon>Eukaryota</taxon>
        <taxon>Fungi</taxon>
        <taxon>Dikarya</taxon>
        <taxon>Ascomycota</taxon>
        <taxon>Pezizomycotina</taxon>
        <taxon>Eurotiomycetes</taxon>
        <taxon>Eurotiomycetidae</taxon>
        <taxon>Onygenales</taxon>
        <taxon>Arthrodermataceae</taxon>
        <taxon>Trichophyton</taxon>
    </lineage>
</organism>
<dbReference type="EMBL" id="ABSU01000009">
    <property type="protein sequence ID" value="EFE33561.1"/>
    <property type="molecule type" value="Genomic_DNA"/>
</dbReference>
<accession>D4ATE2</accession>
<keyword evidence="5" id="KW-0418">Kinase</keyword>
<dbReference type="OMA" id="RMDMIVG"/>
<evidence type="ECO:0000313" key="11">
    <source>
        <dbReference type="Proteomes" id="UP000008866"/>
    </source>
</evidence>
<evidence type="ECO:0000256" key="2">
    <source>
        <dbReference type="ARBA" id="ARBA00022527"/>
    </source>
</evidence>
<dbReference type="Pfam" id="PF00069">
    <property type="entry name" value="Pkinase"/>
    <property type="match status" value="1"/>
</dbReference>
<dbReference type="KEGG" id="abe:ARB_07506"/>
<dbReference type="GO" id="GO:0000245">
    <property type="term" value="P:spliceosomal complex assembly"/>
    <property type="evidence" value="ECO:0007669"/>
    <property type="project" value="TreeGrafter"/>
</dbReference>
<evidence type="ECO:0000259" key="9">
    <source>
        <dbReference type="PROSITE" id="PS50011"/>
    </source>
</evidence>
<dbReference type="PROSITE" id="PS50011">
    <property type="entry name" value="PROTEIN_KINASE_DOM"/>
    <property type="match status" value="1"/>
</dbReference>
<keyword evidence="4" id="KW-0547">Nucleotide-binding</keyword>
<dbReference type="GO" id="GO:0004674">
    <property type="term" value="F:protein serine/threonine kinase activity"/>
    <property type="evidence" value="ECO:0007669"/>
    <property type="project" value="UniProtKB-KW"/>
</dbReference>
<evidence type="ECO:0000256" key="8">
    <source>
        <dbReference type="ARBA" id="ARBA00048679"/>
    </source>
</evidence>
<feature type="domain" description="Protein kinase" evidence="9">
    <location>
        <begin position="40"/>
        <end position="389"/>
    </location>
</feature>
<keyword evidence="2" id="KW-0723">Serine/threonine-protein kinase</keyword>
<dbReference type="PANTHER" id="PTHR47634">
    <property type="entry name" value="PROTEIN KINASE DOMAIN-CONTAINING PROTEIN-RELATED"/>
    <property type="match status" value="1"/>
</dbReference>
<dbReference type="GeneID" id="9521619"/>
<dbReference type="RefSeq" id="XP_003014201.1">
    <property type="nucleotide sequence ID" value="XM_003014155.1"/>
</dbReference>